<dbReference type="PROSITE" id="PS50294">
    <property type="entry name" value="WD_REPEATS_REGION"/>
    <property type="match status" value="2"/>
</dbReference>
<evidence type="ECO:0000256" key="4">
    <source>
        <dbReference type="ARBA" id="ARBA00022618"/>
    </source>
</evidence>
<evidence type="ECO:0000256" key="14">
    <source>
        <dbReference type="SAM" id="MobiDB-lite"/>
    </source>
</evidence>
<evidence type="ECO:0000259" key="15">
    <source>
        <dbReference type="Pfam" id="PF23203"/>
    </source>
</evidence>
<dbReference type="GO" id="GO:0003677">
    <property type="term" value="F:DNA binding"/>
    <property type="evidence" value="ECO:0007669"/>
    <property type="project" value="InterPro"/>
</dbReference>
<dbReference type="EMBL" id="HAEJ01015313">
    <property type="protein sequence ID" value="SBS55770.1"/>
    <property type="molecule type" value="Transcribed_RNA"/>
</dbReference>
<dbReference type="PROSITE" id="PS50082">
    <property type="entry name" value="WD_REPEATS_2"/>
    <property type="match status" value="5"/>
</dbReference>
<keyword evidence="11" id="KW-0131">Cell cycle</keyword>
<keyword evidence="10" id="KW-0539">Nucleus</keyword>
<evidence type="ECO:0000256" key="11">
    <source>
        <dbReference type="ARBA" id="ARBA00023306"/>
    </source>
</evidence>
<dbReference type="Gene3D" id="1.25.10.10">
    <property type="entry name" value="Leucine-rich Repeat Variant"/>
    <property type="match status" value="2"/>
</dbReference>
<dbReference type="SUPFAM" id="SSF46579">
    <property type="entry name" value="Prefoldin"/>
    <property type="match status" value="1"/>
</dbReference>
<dbReference type="InterPro" id="IPR001680">
    <property type="entry name" value="WD40_rpt"/>
</dbReference>
<feature type="repeat" description="WD" evidence="12">
    <location>
        <begin position="2113"/>
        <end position="2156"/>
    </location>
</feature>
<feature type="repeat" description="WD" evidence="12">
    <location>
        <begin position="2010"/>
        <end position="2041"/>
    </location>
</feature>
<keyword evidence="9" id="KW-0505">Motor protein</keyword>
<gene>
    <name evidence="16" type="primary">PDS5B</name>
</gene>
<evidence type="ECO:0000256" key="5">
    <source>
        <dbReference type="ARBA" id="ARBA00022701"/>
    </source>
</evidence>
<dbReference type="Pfam" id="PF23203">
    <property type="entry name" value="KIF21A"/>
    <property type="match status" value="1"/>
</dbReference>
<proteinExistence type="predicted"/>
<evidence type="ECO:0000256" key="13">
    <source>
        <dbReference type="SAM" id="Coils"/>
    </source>
</evidence>
<sequence>MAHSKARATDGKVTYPPGVKEISDKISKEEMVRRLKMVVKTFMDMDQDSEEEKELYLNLALHLASDFFLKHPDKDVRLLVACCLADIFRIYAPEAPYTSPDKLKDIFMFITRQLKGLEDTKSAQFNRYFYLLENIAWVKSYNICFELEDSNEIFTQLYRTLFQVINNGHNQKVHMHMVDLMSSIICEGDTVSQELLDTVLVNLVPAHKNLNKQAYDLAKALLKRTAQAIEPYITNFFNQVLMLGKTSVSDLSEHVFDLILELYNIDSHLLLSVLPQLEFKLKSNDNDERLQVVKLLAKMFGAKDSELAAQNKPLWQCYLGRFNDIHVPIRLECVKFASHCLMNHPDLAKDLTEFLRVRSHDPEEAIRHDVIVSIVTAAKKDLSLVNDALLNIVKERTLDKRWRVRKEAMMGLASIYRKYSLQGEGGREASKQISWIKDKLLHIYYQNSIDDRLLVERVFAQYMVPFNLETTERMKCLYYLYATLDTNAVKALNEMWKCQNMLRHHVKDLLDLAKKPKSEASNKAVFAKVMVITRNLPDPGKAQDFVKKLAQVLDDDERIRDQLETLVSPSCSCKQAEVCVKDITKKLGSPKQPSNPFLEMVKFLLERIAPVHIDTESISALIKQVNKSIDGTADDEEEGVPTEEAIRAGLELLKVLSFTHPVSFHSAETFESLLGCLKMDDEKVAEAALQIFKNTGSKMEESFPHIKSVLLPVLQSKAKRGPPRQAKYAIHCINAMFTNRDTHFAQIFEPLHKSLDPANLEQLITPLTTLGHLAQLAPEQFAAPLKSLVANFIVKDLLMNDRVPGKKTTKLWVPDEEVSPETMAKIQGIKLMVRWLLGVKNNQSKSGNSTLRMLTAILHSDGDLTEQGRMGKPDMSRLRLAAACALLKLAQEPCYHEIVTLEQYQLCALVINDECYQVRQCFAQKLHRGLCRLRLPLEYMAIFALCAKDPVKERRAHARQCLVKNVNIRREYLKQHAAISDKLLSLLPEYVVPYTIHLLAHDPDYVKVQDIEQLKEIKEALWFVLEIIMAKNENNSHAFIRKMVENIKQTKDAQCSTDPKINEKLYTVCDVAMNIIMSKSTTYSLESPKDPVLPSRFFTKPDKNFSNTKNYLPPEMKAFFTPGKPKSANVLGAVNKPLSSAGKQLQGKASRMETTSNNDSSSNPGSPQRSKARLDSTEMDHSENEDFGLKRSDSVDKEIEKPRGRKRGVASSDDQESKPKRGRKRASANTTSAVDSEDQWDEDARPEDEQNSPPKKGRRGRPPKSASANQDTPAKGRRGRKKAAPPPEEEEEEEEEEERGDEEAEDDDDEGDDKSSENMEVKTKGGQQARAPRRSQGSESTESTPQKRRGRPPKSAQPAAKKPARGGRSKAAAVKDDSDEEEEEEEEEMDMEESSDDSDSESDEKENYQADLANITCEIAIKQKLIDELENSQRRLHTLKQQYEQKLMMLQCKIRDTQLERDRVLQNMNSMESGTDDKARKIKVEYEKKLSIMNKELQKLQSAQKEHARLLKNQSQYEKQLKKLQVDVAEMKRTKVRLMKQMKEQQEKNRMNESRRNREIACLKKDQRKQEHQLKLLEAQKRQQELILRRKTEEVTALRRQVRPTSGKVVRKVNLPEPAQDSLLRPPSGRTYSSSSSATNSTWSYRRTMGVYSTRGARNKWQTLERRISDVIMQRMTISNMEADMNRLLKQREELTKRKEKVIRKRDRLLRDGVEPEKAVLPLNEEVDTLTANIDYINDSIADCQANIMQLEEAKEEGDTVDVSALIGSCSLAESRFLLDHFMSMAISKGLQAAQRESQVKVMEGRLKQTEITSATQNQLLFHMLKEKAEFNPELDALLGNALQENGDDSSSDESAQSPSAEGATLATDLMKICGETKTKNKARRRTTTQMELLYANSDSARDAAADFSGPVLPLAETPDGGGDMDFSSVRDYAALSPGFSSKAGSMGVINPVPSTKSSRSAALQCVHMAEGHSKAVLCVDCTDDLLFTGSKDRTCKVWNLVTGQEIMSLAGHPNNVVSVRYSSSLVFTVSTSYIKVWDIRDSAKCIRILTSSGQVNVGDICGPNTSRTVTIPAGENQINQIALNSYGTVLYAAAGNSVRVWDLRRFASTGKLTGHQGPVMCLTVDRSGNQDLVITGSKDHYIKLFDVSEGSLGNVSPAHNFEPPHYDGIESLVVYKDMFFSGSRDNGIKIWDLDRKDLLQQVPNAHRDWVCALGIVPGSLALISGCRGGVLKLWHTDTLGPLGELKGHESPINSITANSSHLFTASDDRTVKIWRARGVLDSTFEADNADEASSN</sequence>
<feature type="compositionally biased region" description="Acidic residues" evidence="14">
    <location>
        <begin position="1377"/>
        <end position="1404"/>
    </location>
</feature>
<evidence type="ECO:0000256" key="12">
    <source>
        <dbReference type="PROSITE-ProRule" id="PRU00221"/>
    </source>
</evidence>
<dbReference type="GO" id="GO:0000785">
    <property type="term" value="C:chromatin"/>
    <property type="evidence" value="ECO:0007669"/>
    <property type="project" value="TreeGrafter"/>
</dbReference>
<evidence type="ECO:0000256" key="2">
    <source>
        <dbReference type="ARBA" id="ARBA00022490"/>
    </source>
</evidence>
<reference evidence="16" key="2">
    <citation type="submission" date="2016-06" db="EMBL/GenBank/DDBJ databases">
        <title>The genome of a short-lived fish provides insights into sex chromosome evolution and the genetic control of aging.</title>
        <authorList>
            <person name="Reichwald K."/>
            <person name="Felder M."/>
            <person name="Petzold A."/>
            <person name="Koch P."/>
            <person name="Groth M."/>
            <person name="Platzer M."/>
        </authorList>
    </citation>
    <scope>NUCLEOTIDE SEQUENCE</scope>
    <source>
        <tissue evidence="16">Brain</tissue>
    </source>
</reference>
<dbReference type="GO" id="GO:0006281">
    <property type="term" value="P:DNA repair"/>
    <property type="evidence" value="ECO:0007669"/>
    <property type="project" value="TreeGrafter"/>
</dbReference>
<dbReference type="InterPro" id="IPR019775">
    <property type="entry name" value="WD40_repeat_CS"/>
</dbReference>
<dbReference type="InterPro" id="IPR016024">
    <property type="entry name" value="ARM-type_fold"/>
</dbReference>
<dbReference type="FunFam" id="1.25.10.10:FF:000064">
    <property type="entry name" value="Sister chromatid cohesion protein PDS5 homolog A"/>
    <property type="match status" value="1"/>
</dbReference>
<dbReference type="PANTHER" id="PTHR12663:SF1">
    <property type="entry name" value="SISTER CHROMATID COHESION PROTEIN PDS5 HOMOLOG B"/>
    <property type="match status" value="1"/>
</dbReference>
<reference evidence="16" key="1">
    <citation type="submission" date="2016-05" db="EMBL/GenBank/DDBJ databases">
        <authorList>
            <person name="Lavstsen T."/>
            <person name="Jespersen J.S."/>
        </authorList>
    </citation>
    <scope>NUCLEOTIDE SEQUENCE</scope>
    <source>
        <tissue evidence="16">Brain</tissue>
    </source>
</reference>
<feature type="compositionally biased region" description="Basic and acidic residues" evidence="14">
    <location>
        <begin position="1313"/>
        <end position="1323"/>
    </location>
</feature>
<dbReference type="GO" id="GO:0007064">
    <property type="term" value="P:mitotic sister chromatid cohesion"/>
    <property type="evidence" value="ECO:0007669"/>
    <property type="project" value="InterPro"/>
</dbReference>
<dbReference type="InterPro" id="IPR011989">
    <property type="entry name" value="ARM-like"/>
</dbReference>
<dbReference type="SUPFAM" id="SSF48371">
    <property type="entry name" value="ARM repeat"/>
    <property type="match status" value="1"/>
</dbReference>
<dbReference type="InterPro" id="IPR056532">
    <property type="entry name" value="KIF21A/B_hel_2"/>
</dbReference>
<evidence type="ECO:0000256" key="8">
    <source>
        <dbReference type="ARBA" id="ARBA00023054"/>
    </source>
</evidence>
<name>A0A1A8V5X9_NOTFU</name>
<feature type="repeat" description="WD" evidence="12">
    <location>
        <begin position="1970"/>
        <end position="2009"/>
    </location>
</feature>
<feature type="region of interest" description="Disordered" evidence="14">
    <location>
        <begin position="1843"/>
        <end position="1863"/>
    </location>
</feature>
<evidence type="ECO:0000256" key="1">
    <source>
        <dbReference type="ARBA" id="ARBA00004123"/>
    </source>
</evidence>
<keyword evidence="5" id="KW-0493">Microtubule</keyword>
<feature type="compositionally biased region" description="Basic and acidic residues" evidence="14">
    <location>
        <begin position="1172"/>
        <end position="1202"/>
    </location>
</feature>
<dbReference type="GO" id="GO:0005634">
    <property type="term" value="C:nucleus"/>
    <property type="evidence" value="ECO:0007669"/>
    <property type="project" value="UniProtKB-SubCell"/>
</dbReference>
<feature type="coiled-coil region" evidence="13">
    <location>
        <begin position="1678"/>
        <end position="1712"/>
    </location>
</feature>
<feature type="compositionally biased region" description="Low complexity" evidence="14">
    <location>
        <begin position="1628"/>
        <end position="1640"/>
    </location>
</feature>
<keyword evidence="2" id="KW-0963">Cytoplasm</keyword>
<dbReference type="SMART" id="SM00320">
    <property type="entry name" value="WD40"/>
    <property type="match status" value="7"/>
</dbReference>
<dbReference type="CDD" id="cd00200">
    <property type="entry name" value="WD40"/>
    <property type="match status" value="1"/>
</dbReference>
<feature type="compositionally biased region" description="Acidic residues" evidence="14">
    <location>
        <begin position="1235"/>
        <end position="1250"/>
    </location>
</feature>
<evidence type="ECO:0000256" key="3">
    <source>
        <dbReference type="ARBA" id="ARBA00022574"/>
    </source>
</evidence>
<dbReference type="PANTHER" id="PTHR12663">
    <property type="entry name" value="ANDROGEN INDUCED INHIBITOR OF PROLIFERATION AS3 / PDS5-RELATED"/>
    <property type="match status" value="1"/>
</dbReference>
<dbReference type="FunFam" id="2.130.10.10:FF:000164">
    <property type="entry name" value="Kinesin family member 21A"/>
    <property type="match status" value="1"/>
</dbReference>
<feature type="domain" description="KIF21A/B second helical" evidence="15">
    <location>
        <begin position="1653"/>
        <end position="1810"/>
    </location>
</feature>
<dbReference type="InterPro" id="IPR017956">
    <property type="entry name" value="AT_hook_DNA-bd_motif"/>
</dbReference>
<dbReference type="CDD" id="cd19953">
    <property type="entry name" value="PDS5"/>
    <property type="match status" value="1"/>
</dbReference>
<dbReference type="FunFam" id="1.25.10.10:FF:001146">
    <property type="entry name" value="PDS5 cohesin associated factor B"/>
    <property type="match status" value="1"/>
</dbReference>
<comment type="subcellular location">
    <subcellularLocation>
        <location evidence="1">Nucleus</location>
    </subcellularLocation>
</comment>
<dbReference type="SUPFAM" id="SSF50978">
    <property type="entry name" value="WD40 repeat-like"/>
    <property type="match status" value="1"/>
</dbReference>
<dbReference type="InterPro" id="IPR015943">
    <property type="entry name" value="WD40/YVTN_repeat-like_dom_sf"/>
</dbReference>
<evidence type="ECO:0000256" key="9">
    <source>
        <dbReference type="ARBA" id="ARBA00023175"/>
    </source>
</evidence>
<dbReference type="SMART" id="SM00384">
    <property type="entry name" value="AT_hook"/>
    <property type="match status" value="3"/>
</dbReference>
<keyword evidence="3 12" id="KW-0853">WD repeat</keyword>
<feature type="region of interest" description="Disordered" evidence="14">
    <location>
        <begin position="1615"/>
        <end position="1640"/>
    </location>
</feature>
<dbReference type="Pfam" id="PF20168">
    <property type="entry name" value="PDS5"/>
    <property type="match status" value="1"/>
</dbReference>
<dbReference type="GO" id="GO:0051301">
    <property type="term" value="P:cell division"/>
    <property type="evidence" value="ECO:0007669"/>
    <property type="project" value="UniProtKB-KW"/>
</dbReference>
<evidence type="ECO:0000256" key="10">
    <source>
        <dbReference type="ARBA" id="ARBA00023242"/>
    </source>
</evidence>
<dbReference type="Pfam" id="PF00400">
    <property type="entry name" value="WD40"/>
    <property type="match status" value="3"/>
</dbReference>
<feature type="repeat" description="WD" evidence="12">
    <location>
        <begin position="2163"/>
        <end position="2202"/>
    </location>
</feature>
<keyword evidence="7" id="KW-0498">Mitosis</keyword>
<organism evidence="16">
    <name type="scientific">Nothobranchius furzeri</name>
    <name type="common">Turquoise killifish</name>
    <dbReference type="NCBI Taxonomy" id="105023"/>
    <lineage>
        <taxon>Eukaryota</taxon>
        <taxon>Metazoa</taxon>
        <taxon>Chordata</taxon>
        <taxon>Craniata</taxon>
        <taxon>Vertebrata</taxon>
        <taxon>Euteleostomi</taxon>
        <taxon>Actinopterygii</taxon>
        <taxon>Neopterygii</taxon>
        <taxon>Teleostei</taxon>
        <taxon>Neoteleostei</taxon>
        <taxon>Acanthomorphata</taxon>
        <taxon>Ovalentaria</taxon>
        <taxon>Atherinomorphae</taxon>
        <taxon>Cyprinodontiformes</taxon>
        <taxon>Nothobranchiidae</taxon>
        <taxon>Nothobranchius</taxon>
    </lineage>
</organism>
<keyword evidence="6" id="KW-0677">Repeat</keyword>
<evidence type="ECO:0000256" key="7">
    <source>
        <dbReference type="ARBA" id="ARBA00022776"/>
    </source>
</evidence>
<feature type="repeat" description="WD" evidence="12">
    <location>
        <begin position="2246"/>
        <end position="2275"/>
    </location>
</feature>
<dbReference type="CDD" id="cd22263">
    <property type="entry name" value="Rcc_KIF21A"/>
    <property type="match status" value="1"/>
</dbReference>
<feature type="compositionally biased region" description="Acidic residues" evidence="14">
    <location>
        <begin position="1287"/>
        <end position="1312"/>
    </location>
</feature>
<feature type="region of interest" description="Disordered" evidence="14">
    <location>
        <begin position="1139"/>
        <end position="1407"/>
    </location>
</feature>
<dbReference type="InterPro" id="IPR039776">
    <property type="entry name" value="Pds5"/>
</dbReference>
<accession>A0A1A8V5X9</accession>
<dbReference type="Pfam" id="PF25764">
    <property type="entry name" value="KIF21A_4th"/>
    <property type="match status" value="1"/>
</dbReference>
<dbReference type="GO" id="GO:0005874">
    <property type="term" value="C:microtubule"/>
    <property type="evidence" value="ECO:0007669"/>
    <property type="project" value="UniProtKB-KW"/>
</dbReference>
<protein>
    <submittedName>
        <fullName evidence="16">PDS5, regulator of cohesion maintenance, homolog B</fullName>
    </submittedName>
</protein>
<keyword evidence="8 13" id="KW-0175">Coiled coil</keyword>
<dbReference type="InterPro" id="IPR036322">
    <property type="entry name" value="WD40_repeat_dom_sf"/>
</dbReference>
<dbReference type="PROSITE" id="PS00678">
    <property type="entry name" value="WD_REPEATS_1"/>
    <property type="match status" value="1"/>
</dbReference>
<evidence type="ECO:0000256" key="6">
    <source>
        <dbReference type="ARBA" id="ARBA00022737"/>
    </source>
</evidence>
<feature type="compositionally biased region" description="Polar residues" evidence="14">
    <location>
        <begin position="1335"/>
        <end position="1344"/>
    </location>
</feature>
<feature type="compositionally biased region" description="Low complexity" evidence="14">
    <location>
        <begin position="1853"/>
        <end position="1862"/>
    </location>
</feature>
<keyword evidence="4" id="KW-0132">Cell division</keyword>
<dbReference type="Gene3D" id="2.130.10.10">
    <property type="entry name" value="YVTN repeat-like/Quinoprotein amine dehydrogenase"/>
    <property type="match status" value="2"/>
</dbReference>
<evidence type="ECO:0000313" key="16">
    <source>
        <dbReference type="EMBL" id="SBS55770.1"/>
    </source>
</evidence>